<feature type="domain" description="Chalcone isomerase" evidence="1">
    <location>
        <begin position="46"/>
        <end position="153"/>
    </location>
</feature>
<dbReference type="Pfam" id="PF16036">
    <property type="entry name" value="Chalcone_3"/>
    <property type="match status" value="1"/>
</dbReference>
<dbReference type="AlphaFoldDB" id="A0A6L6QG94"/>
<protein>
    <recommendedName>
        <fullName evidence="1">Chalcone isomerase domain-containing protein</fullName>
    </recommendedName>
</protein>
<sequence>MASPTWRDEVPDALVVGRGEMRWLGFRIYRAVLWGDRQPFDPGSKFALQLTYYRSISRDRLVNTSMDEMRRIGSAPRDEVGQTRWRSLLQGAFVDVQPGDQLTGVSIPGYGMRFYHGEKQLADISDPVLAKAFFDIWLNEKSRDPELRSQLLGKSP</sequence>
<evidence type="ECO:0000313" key="2">
    <source>
        <dbReference type="EMBL" id="MTW11151.1"/>
    </source>
</evidence>
<evidence type="ECO:0000313" key="3">
    <source>
        <dbReference type="Proteomes" id="UP000472320"/>
    </source>
</evidence>
<dbReference type="InterPro" id="IPR016087">
    <property type="entry name" value="Chalcone_isomerase"/>
</dbReference>
<proteinExistence type="predicted"/>
<name>A0A6L6QG94_9BURK</name>
<evidence type="ECO:0000259" key="1">
    <source>
        <dbReference type="Pfam" id="PF16036"/>
    </source>
</evidence>
<keyword evidence="3" id="KW-1185">Reference proteome</keyword>
<gene>
    <name evidence="2" type="ORF">GM658_11100</name>
</gene>
<reference evidence="2 3" key="1">
    <citation type="submission" date="2019-11" db="EMBL/GenBank/DDBJ databases">
        <title>Type strains purchased from KCTC, JCM and DSMZ.</title>
        <authorList>
            <person name="Lu H."/>
        </authorList>
    </citation>
    <scope>NUCLEOTIDE SEQUENCE [LARGE SCALE GENOMIC DNA]</scope>
    <source>
        <strain evidence="2 3">JCM 31587</strain>
    </source>
</reference>
<accession>A0A6L6QG94</accession>
<dbReference type="EMBL" id="WNKX01000007">
    <property type="protein sequence ID" value="MTW11151.1"/>
    <property type="molecule type" value="Genomic_DNA"/>
</dbReference>
<organism evidence="2 3">
    <name type="scientific">Massilia eburnea</name>
    <dbReference type="NCBI Taxonomy" id="1776165"/>
    <lineage>
        <taxon>Bacteria</taxon>
        <taxon>Pseudomonadati</taxon>
        <taxon>Pseudomonadota</taxon>
        <taxon>Betaproteobacteria</taxon>
        <taxon>Burkholderiales</taxon>
        <taxon>Oxalobacteraceae</taxon>
        <taxon>Telluria group</taxon>
        <taxon>Massilia</taxon>
    </lineage>
</organism>
<dbReference type="OrthoDB" id="8527419at2"/>
<dbReference type="Proteomes" id="UP000472320">
    <property type="component" value="Unassembled WGS sequence"/>
</dbReference>
<comment type="caution">
    <text evidence="2">The sequence shown here is derived from an EMBL/GenBank/DDBJ whole genome shotgun (WGS) entry which is preliminary data.</text>
</comment>